<accession>A0A8H3TYB9</accession>
<keyword evidence="1" id="KW-1133">Transmembrane helix</keyword>
<dbReference type="EMBL" id="BLZA01000040">
    <property type="protein sequence ID" value="GHJ89342.1"/>
    <property type="molecule type" value="Genomic_DNA"/>
</dbReference>
<keyword evidence="1" id="KW-0812">Transmembrane</keyword>
<dbReference type="OrthoDB" id="2586146at2759"/>
<name>A0A8H3TYB9_9TREE</name>
<feature type="transmembrane region" description="Helical" evidence="1">
    <location>
        <begin position="144"/>
        <end position="163"/>
    </location>
</feature>
<evidence type="ECO:0000256" key="1">
    <source>
        <dbReference type="SAM" id="Phobius"/>
    </source>
</evidence>
<protein>
    <submittedName>
        <fullName evidence="2">Uncharacterized protein</fullName>
    </submittedName>
</protein>
<keyword evidence="3" id="KW-1185">Reference proteome</keyword>
<evidence type="ECO:0000313" key="3">
    <source>
        <dbReference type="Proteomes" id="UP000620104"/>
    </source>
</evidence>
<evidence type="ECO:0000313" key="2">
    <source>
        <dbReference type="EMBL" id="GHJ89342.1"/>
    </source>
</evidence>
<keyword evidence="1" id="KW-0472">Membrane</keyword>
<dbReference type="AlphaFoldDB" id="A0A8H3TYB9"/>
<reference evidence="2" key="1">
    <citation type="submission" date="2020-07" db="EMBL/GenBank/DDBJ databases">
        <title>Draft Genome Sequence of a Deep-Sea Yeast, Naganishia (Cryptococcus) liquefaciens strain N6.</title>
        <authorList>
            <person name="Han Y.W."/>
            <person name="Kajitani R."/>
            <person name="Morimoto H."/>
            <person name="Parhat M."/>
            <person name="Tsubouchi H."/>
            <person name="Bakenova O."/>
            <person name="Ogata M."/>
            <person name="Argunhan B."/>
            <person name="Aoki R."/>
            <person name="Kajiwara S."/>
            <person name="Itoh T."/>
            <person name="Iwasaki H."/>
        </authorList>
    </citation>
    <scope>NUCLEOTIDE SEQUENCE</scope>
    <source>
        <strain evidence="2">N6</strain>
    </source>
</reference>
<sequence>MQTQQSVQPLISPYSDVPFDHIPGRIYLVFLNRSAAQAISPSRYVVGIAVIAGDGLKTKQDYTAMAQRTLQSLRGQSPDDISFLLPKSSSQSENLEFDDSTTWIRLADEMFCKMDGPPRVLGVQCSKLFGKPERRSIDKLIDEFAPFMVLAIFGLLFVLFTAASRK</sequence>
<organism evidence="2 3">
    <name type="scientific">Naganishia liquefaciens</name>
    <dbReference type="NCBI Taxonomy" id="104408"/>
    <lineage>
        <taxon>Eukaryota</taxon>
        <taxon>Fungi</taxon>
        <taxon>Dikarya</taxon>
        <taxon>Basidiomycota</taxon>
        <taxon>Agaricomycotina</taxon>
        <taxon>Tremellomycetes</taxon>
        <taxon>Filobasidiales</taxon>
        <taxon>Filobasidiaceae</taxon>
        <taxon>Naganishia</taxon>
    </lineage>
</organism>
<dbReference type="Proteomes" id="UP000620104">
    <property type="component" value="Unassembled WGS sequence"/>
</dbReference>
<proteinExistence type="predicted"/>
<comment type="caution">
    <text evidence="2">The sequence shown here is derived from an EMBL/GenBank/DDBJ whole genome shotgun (WGS) entry which is preliminary data.</text>
</comment>
<gene>
    <name evidence="2" type="ORF">NliqN6_5744</name>
</gene>